<protein>
    <submittedName>
        <fullName evidence="2">SH3 domain-containing protein</fullName>
    </submittedName>
</protein>
<proteinExistence type="predicted"/>
<dbReference type="EMBL" id="JAQQAL010000045">
    <property type="protein sequence ID" value="MDC7228402.1"/>
    <property type="molecule type" value="Genomic_DNA"/>
</dbReference>
<dbReference type="Gene3D" id="2.30.30.40">
    <property type="entry name" value="SH3 Domains"/>
    <property type="match status" value="1"/>
</dbReference>
<comment type="caution">
    <text evidence="2">The sequence shown here is derived from an EMBL/GenBank/DDBJ whole genome shotgun (WGS) entry which is preliminary data.</text>
</comment>
<dbReference type="AlphaFoldDB" id="A0AAJ1II67"/>
<sequence>MRKISAFIYIIILTSASVIFTACEQKEETIGDIELPPALLFSEAQEWAVIESSYLRLRERAEAGSRLVTTLWRGYVLEIISRSPNKVFMDDEEDYWYQVNYDGLQGWVFGSYLSIHESREAAETAARVIRND</sequence>
<reference evidence="2 3" key="1">
    <citation type="submission" date="2022-12" db="EMBL/GenBank/DDBJ databases">
        <title>Metagenome assembled genome from gulf of manar.</title>
        <authorList>
            <person name="Kohli P."/>
            <person name="Pk S."/>
            <person name="Venkata Ramana C."/>
            <person name="Sasikala C."/>
        </authorList>
    </citation>
    <scope>NUCLEOTIDE SEQUENCE [LARGE SCALE GENOMIC DNA]</scope>
    <source>
        <strain evidence="2">JB008</strain>
    </source>
</reference>
<organism evidence="2 3">
    <name type="scientific">Candidatus Thalassospirochaeta sargassi</name>
    <dbReference type="NCBI Taxonomy" id="3119039"/>
    <lineage>
        <taxon>Bacteria</taxon>
        <taxon>Pseudomonadati</taxon>
        <taxon>Spirochaetota</taxon>
        <taxon>Spirochaetia</taxon>
        <taxon>Spirochaetales</taxon>
        <taxon>Spirochaetaceae</taxon>
        <taxon>Candidatus Thalassospirochaeta</taxon>
    </lineage>
</organism>
<dbReference type="PROSITE" id="PS51257">
    <property type="entry name" value="PROKAR_LIPOPROTEIN"/>
    <property type="match status" value="1"/>
</dbReference>
<evidence type="ECO:0000313" key="3">
    <source>
        <dbReference type="Proteomes" id="UP001221217"/>
    </source>
</evidence>
<gene>
    <name evidence="2" type="ORF">PQJ61_16695</name>
</gene>
<name>A0AAJ1II67_9SPIO</name>
<evidence type="ECO:0000313" key="2">
    <source>
        <dbReference type="EMBL" id="MDC7228402.1"/>
    </source>
</evidence>
<evidence type="ECO:0000259" key="1">
    <source>
        <dbReference type="Pfam" id="PF08239"/>
    </source>
</evidence>
<dbReference type="Proteomes" id="UP001221217">
    <property type="component" value="Unassembled WGS sequence"/>
</dbReference>
<dbReference type="InterPro" id="IPR003646">
    <property type="entry name" value="SH3-like_bac-type"/>
</dbReference>
<accession>A0AAJ1II67</accession>
<dbReference type="Pfam" id="PF08239">
    <property type="entry name" value="SH3_3"/>
    <property type="match status" value="1"/>
</dbReference>
<feature type="domain" description="SH3b" evidence="1">
    <location>
        <begin position="54"/>
        <end position="114"/>
    </location>
</feature>